<dbReference type="SUPFAM" id="SSF56935">
    <property type="entry name" value="Porins"/>
    <property type="match status" value="1"/>
</dbReference>
<gene>
    <name evidence="1" type="primary">oprO</name>
    <name evidence="1" type="ORF">MARSALSMR5_00790</name>
</gene>
<dbReference type="EMBL" id="CP020931">
    <property type="protein sequence ID" value="ARM82887.1"/>
    <property type="molecule type" value="Genomic_DNA"/>
</dbReference>
<evidence type="ECO:0000313" key="1">
    <source>
        <dbReference type="EMBL" id="ARM82887.1"/>
    </source>
</evidence>
<protein>
    <submittedName>
        <fullName evidence="1">Porin O</fullName>
    </submittedName>
</protein>
<dbReference type="Gene3D" id="2.40.160.10">
    <property type="entry name" value="Porin"/>
    <property type="match status" value="1"/>
</dbReference>
<dbReference type="GeneID" id="77254778"/>
<dbReference type="InterPro" id="IPR010870">
    <property type="entry name" value="Porin_O/P"/>
</dbReference>
<dbReference type="Pfam" id="PF07396">
    <property type="entry name" value="Porin_O_P"/>
    <property type="match status" value="1"/>
</dbReference>
<dbReference type="RefSeq" id="WP_085678973.1">
    <property type="nucleotide sequence ID" value="NZ_CP020931.1"/>
</dbReference>
<dbReference type="AlphaFoldDB" id="A0A1W6K668"/>
<accession>A0A1W6K668</accession>
<dbReference type="InterPro" id="IPR023614">
    <property type="entry name" value="Porin_dom_sf"/>
</dbReference>
<sequence>MMDDLRWALLVLWLMISFSLQVEADTKGFEADIGGYVVAGVDHYGAFYDEEGVDSTTNTVLRKLRLGLELAYGEHWSFELDGDYQYDGDEQVLEFDDVWLRYDGFGWGGVQVGQMKEPFGFERTSGYSSLMTNERSLATSAFAPGRSEGVMVNRAGKKATWALGVFREDADAKSPRAVTGRVTFAPLRSEHQTVHLGLAGSWRDLRGERFQIRDHGEVYSADNVIRSPRFDADDLALLGGEFAWTRGSVTFTSEAMTQRVRQVGGDEWQFSGGYAQLGYLLTGEHRGYSRGEFDRIDPLSHLGAVELVARWSGVDLRQRDVGAEASIAMLGINYYWRKSVLLRVNYLIPTISGNALMANPDGDAVTVRAQLRF</sequence>
<proteinExistence type="predicted"/>
<reference evidence="1 2" key="1">
    <citation type="submission" date="2017-04" db="EMBL/GenBank/DDBJ databases">
        <title>Genome Sequence of Marinobacter salarius strain SMR5 Isolated from a culture of the Diatom Skeletonema marinoi.</title>
        <authorList>
            <person name="Topel M."/>
            <person name="Pinder M.I.M."/>
            <person name="Johansson O.N."/>
            <person name="Kourtchenko O."/>
            <person name="Godhe A."/>
            <person name="Clarke A.K."/>
        </authorList>
    </citation>
    <scope>NUCLEOTIDE SEQUENCE [LARGE SCALE GENOMIC DNA]</scope>
    <source>
        <strain evidence="1 2">SMR5</strain>
    </source>
</reference>
<organism evidence="1 2">
    <name type="scientific">Marinobacter salarius</name>
    <dbReference type="NCBI Taxonomy" id="1420917"/>
    <lineage>
        <taxon>Bacteria</taxon>
        <taxon>Pseudomonadati</taxon>
        <taxon>Pseudomonadota</taxon>
        <taxon>Gammaproteobacteria</taxon>
        <taxon>Pseudomonadales</taxon>
        <taxon>Marinobacteraceae</taxon>
        <taxon>Marinobacter</taxon>
    </lineage>
</organism>
<dbReference type="Proteomes" id="UP000193100">
    <property type="component" value="Chromosome"/>
</dbReference>
<name>A0A1W6K668_9GAMM</name>
<evidence type="ECO:0000313" key="2">
    <source>
        <dbReference type="Proteomes" id="UP000193100"/>
    </source>
</evidence>